<evidence type="ECO:0000313" key="1">
    <source>
        <dbReference type="EMBL" id="PWK53069.1"/>
    </source>
</evidence>
<sequence length="116" mass="13214">MNINKDPANKQDDDIVEARVNRALTDSVQSLSPEVRRRLNQARLACESPKLKRHSLIKWSLATSMVVAIAVITTLPKPESEPSIEPFAEVLEEDLQMLEDLEFIYWVAEEKQLAKL</sequence>
<proteinExistence type="predicted"/>
<dbReference type="Proteomes" id="UP000245790">
    <property type="component" value="Unassembled WGS sequence"/>
</dbReference>
<reference evidence="1 2" key="1">
    <citation type="submission" date="2018-05" db="EMBL/GenBank/DDBJ databases">
        <title>Genomic Encyclopedia of Type Strains, Phase IV (KMG-IV): sequencing the most valuable type-strain genomes for metagenomic binning, comparative biology and taxonomic classification.</title>
        <authorList>
            <person name="Goeker M."/>
        </authorList>
    </citation>
    <scope>NUCLEOTIDE SEQUENCE [LARGE SCALE GENOMIC DNA]</scope>
    <source>
        <strain evidence="1 2">DSM 25350</strain>
    </source>
</reference>
<dbReference type="EMBL" id="QGGU01000004">
    <property type="protein sequence ID" value="PWK53069.1"/>
    <property type="molecule type" value="Genomic_DNA"/>
</dbReference>
<dbReference type="RefSeq" id="WP_109763040.1">
    <property type="nucleotide sequence ID" value="NZ_QGGU01000004.1"/>
</dbReference>
<keyword evidence="2" id="KW-1185">Reference proteome</keyword>
<accession>A0A316FWY2</accession>
<dbReference type="OrthoDB" id="6198746at2"/>
<comment type="caution">
    <text evidence="1">The sequence shown here is derived from an EMBL/GenBank/DDBJ whole genome shotgun (WGS) entry which is preliminary data.</text>
</comment>
<organism evidence="1 2">
    <name type="scientific">Pleionea mediterranea</name>
    <dbReference type="NCBI Taxonomy" id="523701"/>
    <lineage>
        <taxon>Bacteria</taxon>
        <taxon>Pseudomonadati</taxon>
        <taxon>Pseudomonadota</taxon>
        <taxon>Gammaproteobacteria</taxon>
        <taxon>Oceanospirillales</taxon>
        <taxon>Pleioneaceae</taxon>
        <taxon>Pleionea</taxon>
    </lineage>
</organism>
<dbReference type="AlphaFoldDB" id="A0A316FWY2"/>
<protein>
    <recommendedName>
        <fullName evidence="3">DUF3619 family protein</fullName>
    </recommendedName>
</protein>
<gene>
    <name evidence="1" type="ORF">C8D97_104287</name>
</gene>
<evidence type="ECO:0000313" key="2">
    <source>
        <dbReference type="Proteomes" id="UP000245790"/>
    </source>
</evidence>
<name>A0A316FWY2_9GAMM</name>
<evidence type="ECO:0008006" key="3">
    <source>
        <dbReference type="Google" id="ProtNLM"/>
    </source>
</evidence>